<dbReference type="PANTHER" id="PTHR32009:SF39">
    <property type="entry name" value="TIR DOMAIN-CONTAINING PROTEIN"/>
    <property type="match status" value="1"/>
</dbReference>
<dbReference type="PANTHER" id="PTHR32009">
    <property type="entry name" value="TMV RESISTANCE PROTEIN N-LIKE"/>
    <property type="match status" value="1"/>
</dbReference>
<evidence type="ECO:0000259" key="5">
    <source>
        <dbReference type="PROSITE" id="PS50104"/>
    </source>
</evidence>
<dbReference type="AlphaFoldDB" id="A0AAV6JCA0"/>
<evidence type="ECO:0000256" key="3">
    <source>
        <dbReference type="ARBA" id="ARBA00023027"/>
    </source>
</evidence>
<protein>
    <recommendedName>
        <fullName evidence="1">ADP-ribosyl cyclase/cyclic ADP-ribose hydrolase</fullName>
        <ecNumber evidence="1">3.2.2.6</ecNumber>
    </recommendedName>
</protein>
<dbReference type="EC" id="3.2.2.6" evidence="1"/>
<dbReference type="GO" id="GO:0061809">
    <property type="term" value="F:NAD+ nucleosidase activity, cyclic ADP-ribose generating"/>
    <property type="evidence" value="ECO:0007669"/>
    <property type="project" value="UniProtKB-EC"/>
</dbReference>
<evidence type="ECO:0000313" key="6">
    <source>
        <dbReference type="EMBL" id="KAG5538821.1"/>
    </source>
</evidence>
<gene>
    <name evidence="6" type="ORF">RHGRI_019391</name>
</gene>
<evidence type="ECO:0000256" key="1">
    <source>
        <dbReference type="ARBA" id="ARBA00011982"/>
    </source>
</evidence>
<comment type="caution">
    <text evidence="6">The sequence shown here is derived from an EMBL/GenBank/DDBJ whole genome shotgun (WGS) entry which is preliminary data.</text>
</comment>
<dbReference type="InterPro" id="IPR035897">
    <property type="entry name" value="Toll_tir_struct_dom_sf"/>
</dbReference>
<dbReference type="Proteomes" id="UP000823749">
    <property type="component" value="Chromosome 7"/>
</dbReference>
<proteinExistence type="predicted"/>
<organism evidence="6 7">
    <name type="scientific">Rhododendron griersonianum</name>
    <dbReference type="NCBI Taxonomy" id="479676"/>
    <lineage>
        <taxon>Eukaryota</taxon>
        <taxon>Viridiplantae</taxon>
        <taxon>Streptophyta</taxon>
        <taxon>Embryophyta</taxon>
        <taxon>Tracheophyta</taxon>
        <taxon>Spermatophyta</taxon>
        <taxon>Magnoliopsida</taxon>
        <taxon>eudicotyledons</taxon>
        <taxon>Gunneridae</taxon>
        <taxon>Pentapetalae</taxon>
        <taxon>asterids</taxon>
        <taxon>Ericales</taxon>
        <taxon>Ericaceae</taxon>
        <taxon>Ericoideae</taxon>
        <taxon>Rhodoreae</taxon>
        <taxon>Rhododendron</taxon>
    </lineage>
</organism>
<dbReference type="InterPro" id="IPR000157">
    <property type="entry name" value="TIR_dom"/>
</dbReference>
<dbReference type="EMBL" id="JACTNZ010000007">
    <property type="protein sequence ID" value="KAG5538821.1"/>
    <property type="molecule type" value="Genomic_DNA"/>
</dbReference>
<dbReference type="GO" id="GO:0007165">
    <property type="term" value="P:signal transduction"/>
    <property type="evidence" value="ECO:0007669"/>
    <property type="project" value="InterPro"/>
</dbReference>
<keyword evidence="7" id="KW-1185">Reference proteome</keyword>
<dbReference type="SMART" id="SM00255">
    <property type="entry name" value="TIR"/>
    <property type="match status" value="1"/>
</dbReference>
<dbReference type="PROSITE" id="PS50104">
    <property type="entry name" value="TIR"/>
    <property type="match status" value="1"/>
</dbReference>
<evidence type="ECO:0000256" key="2">
    <source>
        <dbReference type="ARBA" id="ARBA00022801"/>
    </source>
</evidence>
<comment type="catalytic activity">
    <reaction evidence="4">
        <text>NAD(+) + H2O = ADP-D-ribose + nicotinamide + H(+)</text>
        <dbReference type="Rhea" id="RHEA:16301"/>
        <dbReference type="ChEBI" id="CHEBI:15377"/>
        <dbReference type="ChEBI" id="CHEBI:15378"/>
        <dbReference type="ChEBI" id="CHEBI:17154"/>
        <dbReference type="ChEBI" id="CHEBI:57540"/>
        <dbReference type="ChEBI" id="CHEBI:57967"/>
        <dbReference type="EC" id="3.2.2.6"/>
    </reaction>
    <physiologicalReaction direction="left-to-right" evidence="4">
        <dbReference type="Rhea" id="RHEA:16302"/>
    </physiologicalReaction>
</comment>
<dbReference type="Gene3D" id="3.40.50.10140">
    <property type="entry name" value="Toll/interleukin-1 receptor homology (TIR) domain"/>
    <property type="match status" value="2"/>
</dbReference>
<feature type="domain" description="TIR" evidence="5">
    <location>
        <begin position="4"/>
        <end position="151"/>
    </location>
</feature>
<keyword evidence="3" id="KW-0520">NAD</keyword>
<dbReference type="Pfam" id="PF01582">
    <property type="entry name" value="TIR"/>
    <property type="match status" value="1"/>
</dbReference>
<evidence type="ECO:0000313" key="7">
    <source>
        <dbReference type="Proteomes" id="UP000823749"/>
    </source>
</evidence>
<name>A0AAV6JCA0_9ERIC</name>
<accession>A0AAV6JCA0</accession>
<sequence>MSRCSYHVFLSFRGKDTRKTFTDHLHTAMMYAGFRTFRDDDELEIGEDIELGLDKAVQESKKTVGHIILPVFYHVHPSEVRNQTGSFATAFTRHEGHFKAEIGERKKEGMAKIERWKAALREVGDLEGEVLEDRILFVIGIDFGGNNSFPK</sequence>
<evidence type="ECO:0000256" key="4">
    <source>
        <dbReference type="ARBA" id="ARBA00047304"/>
    </source>
</evidence>
<reference evidence="6" key="1">
    <citation type="submission" date="2020-08" db="EMBL/GenBank/DDBJ databases">
        <title>Plant Genome Project.</title>
        <authorList>
            <person name="Zhang R.-G."/>
        </authorList>
    </citation>
    <scope>NUCLEOTIDE SEQUENCE</scope>
    <source>
        <strain evidence="6">WSP0</strain>
        <tissue evidence="6">Leaf</tissue>
    </source>
</reference>
<dbReference type="SUPFAM" id="SSF52200">
    <property type="entry name" value="Toll/Interleukin receptor TIR domain"/>
    <property type="match status" value="1"/>
</dbReference>
<keyword evidence="2" id="KW-0378">Hydrolase</keyword>